<feature type="region of interest" description="Disordered" evidence="1">
    <location>
        <begin position="164"/>
        <end position="324"/>
    </location>
</feature>
<dbReference type="KEGG" id="cge:100759042"/>
<keyword evidence="2" id="KW-1185">Reference proteome</keyword>
<protein>
    <submittedName>
        <fullName evidence="3">Uncharacterized protein C19orf57 homolog isoform X1</fullName>
    </submittedName>
</protein>
<dbReference type="RefSeq" id="XP_016830825.1">
    <property type="nucleotide sequence ID" value="XM_016975336.3"/>
</dbReference>
<feature type="region of interest" description="Disordered" evidence="1">
    <location>
        <begin position="29"/>
        <end position="141"/>
    </location>
</feature>
<feature type="compositionally biased region" description="Basic and acidic residues" evidence="1">
    <location>
        <begin position="191"/>
        <end position="205"/>
    </location>
</feature>
<dbReference type="RefSeq" id="XP_027262003.1">
    <property type="nucleotide sequence ID" value="XM_027406202.2"/>
</dbReference>
<reference evidence="2" key="2">
    <citation type="journal article" date="2020" name="Biotechnol. Bioeng.">
        <title>Chromosome-scale scaffolds for the Chinese hamster reference genome assembly to facilitate the study of the CHO epigenome.</title>
        <authorList>
            <person name="Hilliard W."/>
            <person name="MacDonald M."/>
            <person name="Lee K.H."/>
        </authorList>
    </citation>
    <scope>NUCLEOTIDE SEQUENCE [LARGE SCALE GENOMIC DNA]</scope>
    <source>
        <strain evidence="2">17A/GY</strain>
    </source>
</reference>
<dbReference type="PANTHER" id="PTHR14583:SF0">
    <property type="entry name" value="BREAK REPAIR MEIOTIC RECOMBINASE RECRUITMENT FACTOR 1"/>
    <property type="match status" value="1"/>
</dbReference>
<evidence type="ECO:0000256" key="1">
    <source>
        <dbReference type="SAM" id="MobiDB-lite"/>
    </source>
</evidence>
<dbReference type="CTD" id="79173"/>
<dbReference type="Pfam" id="PF15710">
    <property type="entry name" value="Brme1"/>
    <property type="match status" value="1"/>
</dbReference>
<dbReference type="PANTHER" id="PTHR14583">
    <property type="entry name" value="UNCHARACTERIZED PROTEIN C19ORF57 FAMILY MEMBER"/>
    <property type="match status" value="1"/>
</dbReference>
<dbReference type="InterPro" id="IPR031441">
    <property type="entry name" value="Brme1"/>
</dbReference>
<dbReference type="Proteomes" id="UP001108280">
    <property type="component" value="Chromosome 3"/>
</dbReference>
<feature type="region of interest" description="Disordered" evidence="1">
    <location>
        <begin position="468"/>
        <end position="526"/>
    </location>
</feature>
<evidence type="ECO:0000313" key="3">
    <source>
        <dbReference type="RefSeq" id="XP_027262003.1"/>
    </source>
</evidence>
<reference evidence="3" key="3">
    <citation type="submission" date="2025-08" db="UniProtKB">
        <authorList>
            <consortium name="RefSeq"/>
        </authorList>
    </citation>
    <scope>IDENTIFICATION</scope>
    <source>
        <strain evidence="3">17A/GY</strain>
        <tissue evidence="3">Liver</tissue>
    </source>
</reference>
<feature type="compositionally biased region" description="Basic and acidic residues" evidence="1">
    <location>
        <begin position="378"/>
        <end position="388"/>
    </location>
</feature>
<feature type="region of interest" description="Disordered" evidence="1">
    <location>
        <begin position="552"/>
        <end position="589"/>
    </location>
</feature>
<feature type="compositionally biased region" description="Low complexity" evidence="1">
    <location>
        <begin position="49"/>
        <end position="59"/>
    </location>
</feature>
<feature type="region of interest" description="Disordered" evidence="1">
    <location>
        <begin position="350"/>
        <end position="442"/>
    </location>
</feature>
<sequence>MGPVEEGNMGTYSAGDSWRVCLLFSDFSGKDKMNKKKQQRDSGTGPGTLGLLHGGDLPLSKPPKNPRLKDPHGSPESSVLMQSQHSRESEDSSESAASVEPGGEEPQPAASSCPVEDTRAVSDLPGSPEELVSLPPSQNSVRRFVPQFAKSKKTITRKAKAWKEVPESCPGSQETWPELGALQAGSQPQKESLKFPFHDARRPEDQAWADGTCSKERTISPDTGSPGNSDFEMQRTTVQDSDSQGRHLSDGDAEGRQADSRAPQEGDAQEGGTGAQQSGEPQEGEDTLYISASAPASDPTVPVPTHKLSSTGAAPSCSSPAHASLTDSVLTDVSLDPSLLQQRAPEVAALPGSLNGQTPGGGCSGTLLGYTPLTEETTAGREEARLEEGSPSDTLTSLIEAAVPGKEEPMVGAGDPGHIEQEMSPAVKTKDSGSDGQLPEEIGTLPLEAQPMSQKVVELSSLNCHQDVESLSLSPDTSSQLEHSHAASDLPQRTKASHSSPGIPIDLTEQQQSAPSTRDEAAWQESSTMELDFLPDSQLQDVLDAPNLKALSEQGFPAGNEPGHGGPVPNPDVIGGSPKAVAKSQPRPPMGTWAQEAFRMQDATDTVRGLVVELSSLNRLIMSTHRDLEAFKRRKAKPLPYLTKGLGSLARGDQGWREL</sequence>
<dbReference type="GeneID" id="100759042"/>
<evidence type="ECO:0000313" key="2">
    <source>
        <dbReference type="Proteomes" id="UP001108280"/>
    </source>
</evidence>
<dbReference type="GO" id="GO:1990918">
    <property type="term" value="P:double-strand break repair involved in meiotic recombination"/>
    <property type="evidence" value="ECO:0007669"/>
    <property type="project" value="InterPro"/>
</dbReference>
<proteinExistence type="predicted"/>
<name>A0A9J7JCH5_CRIGR</name>
<feature type="compositionally biased region" description="Low complexity" evidence="1">
    <location>
        <begin position="313"/>
        <end position="324"/>
    </location>
</feature>
<feature type="compositionally biased region" description="Polar residues" evidence="1">
    <location>
        <begin position="468"/>
        <end position="481"/>
    </location>
</feature>
<dbReference type="OrthoDB" id="9940137at2759"/>
<gene>
    <name evidence="3" type="primary">CUNH19orf57</name>
</gene>
<dbReference type="AlphaFoldDB" id="A0A9J7JCH5"/>
<organism evidence="2 3">
    <name type="scientific">Cricetulus griseus</name>
    <name type="common">Chinese hamster</name>
    <name type="synonym">Cricetulus barabensis griseus</name>
    <dbReference type="NCBI Taxonomy" id="10029"/>
    <lineage>
        <taxon>Eukaryota</taxon>
        <taxon>Metazoa</taxon>
        <taxon>Chordata</taxon>
        <taxon>Craniata</taxon>
        <taxon>Vertebrata</taxon>
        <taxon>Euteleostomi</taxon>
        <taxon>Mammalia</taxon>
        <taxon>Eutheria</taxon>
        <taxon>Euarchontoglires</taxon>
        <taxon>Glires</taxon>
        <taxon>Rodentia</taxon>
        <taxon>Myomorpha</taxon>
        <taxon>Muroidea</taxon>
        <taxon>Cricetidae</taxon>
        <taxon>Cricetinae</taxon>
        <taxon>Cricetulus</taxon>
    </lineage>
</organism>
<reference evidence="2" key="1">
    <citation type="journal article" date="2018" name="Biotechnol. Bioeng.">
        <title>A reference genome of the Chinese hamster based on a hybrid assembly strategy.</title>
        <authorList>
            <person name="Rupp O."/>
            <person name="MacDonald M.L."/>
            <person name="Li S."/>
            <person name="Dhiman H."/>
            <person name="Polson S."/>
            <person name="Griep S."/>
            <person name="Heffner K."/>
            <person name="Hernandez I."/>
            <person name="Brinkrolf K."/>
            <person name="Jadhav V."/>
            <person name="Samoudi M."/>
            <person name="Hao H."/>
            <person name="Kingham B."/>
            <person name="Goesmann A."/>
            <person name="Betenbaugh M.J."/>
            <person name="Lewis N.E."/>
            <person name="Borth N."/>
            <person name="Lee K.H."/>
        </authorList>
    </citation>
    <scope>NUCLEOTIDE SEQUENCE [LARGE SCALE GENOMIC DNA]</scope>
    <source>
        <strain evidence="2">17A/GY</strain>
    </source>
</reference>
<feature type="compositionally biased region" description="Basic and acidic residues" evidence="1">
    <location>
        <begin position="243"/>
        <end position="264"/>
    </location>
</feature>
<accession>A0A9J7JCH5</accession>